<evidence type="ECO:0000313" key="2">
    <source>
        <dbReference type="Proteomes" id="UP000002971"/>
    </source>
</evidence>
<organism evidence="1 2">
    <name type="scientific">Ligilactobacillus ruminis SPM0211</name>
    <dbReference type="NCBI Taxonomy" id="1040964"/>
    <lineage>
        <taxon>Bacteria</taxon>
        <taxon>Bacillati</taxon>
        <taxon>Bacillota</taxon>
        <taxon>Bacilli</taxon>
        <taxon>Lactobacillales</taxon>
        <taxon>Lactobacillaceae</taxon>
        <taxon>Ligilactobacillus</taxon>
    </lineage>
</organism>
<comment type="caution">
    <text evidence="1">The sequence shown here is derived from an EMBL/GenBank/DDBJ whole genome shotgun (WGS) entry which is preliminary data.</text>
</comment>
<sequence>MAVVHLLHQAYPCIAQRSSDQLYDVEAVDDDPGIRKQCLDELDVLGIQVDNYGFHRSSFPVREVLPDCLRQSVFKNSHDVMTYFSVAADE</sequence>
<dbReference type="AlphaFoldDB" id="F7R119"/>
<dbReference type="Proteomes" id="UP000002971">
    <property type="component" value="Unassembled WGS sequence"/>
</dbReference>
<name>F7R119_9LACO</name>
<gene>
    <name evidence="1" type="ORF">LRU_01381</name>
</gene>
<accession>F7R119</accession>
<proteinExistence type="predicted"/>
<evidence type="ECO:0000313" key="1">
    <source>
        <dbReference type="EMBL" id="EGM51069.1"/>
    </source>
</evidence>
<reference evidence="1 2" key="1">
    <citation type="journal article" date="2011" name="J. Bacteriol.">
        <title>Genome Sequence of Lactobacillus ruminis SPM0211, Isolated from a Fecal Sample from a Healthy Korean.</title>
        <authorList>
            <person name="Lee S."/>
            <person name="Cho Y.J."/>
            <person name="Lee A.H."/>
            <person name="Chun J."/>
            <person name="Ha N.J."/>
            <person name="Ko G."/>
        </authorList>
    </citation>
    <scope>NUCLEOTIDE SEQUENCE [LARGE SCALE GENOMIC DNA]</scope>
    <source>
        <strain evidence="1 2">SPM0211</strain>
    </source>
</reference>
<dbReference type="EMBL" id="AFOJ01000006">
    <property type="protein sequence ID" value="EGM51069.1"/>
    <property type="molecule type" value="Genomic_DNA"/>
</dbReference>
<protein>
    <submittedName>
        <fullName evidence="1">Uncharacterized protein</fullName>
    </submittedName>
</protein>